<dbReference type="OrthoDB" id="389577at2"/>
<dbReference type="PANTHER" id="PTHR34382">
    <property type="entry name" value="PTS SYSTEM N,N'-DIACETYLCHITOBIOSE-SPECIFIC EIIA COMPONENT"/>
    <property type="match status" value="1"/>
</dbReference>
<gene>
    <name evidence="8" type="ORF">HMPREF1630_01670</name>
</gene>
<dbReference type="GO" id="GO:0016740">
    <property type="term" value="F:transferase activity"/>
    <property type="evidence" value="ECO:0007669"/>
    <property type="project" value="UniProtKB-KW"/>
</dbReference>
<feature type="modified residue" description="Phosphohistidine; by HPr" evidence="7">
    <location>
        <position position="84"/>
    </location>
</feature>
<dbReference type="Gene3D" id="1.20.58.80">
    <property type="entry name" value="Phosphotransferase system, lactose/cellobiose-type IIA subunit"/>
    <property type="match status" value="1"/>
</dbReference>
<comment type="caution">
    <text evidence="8">The sequence shown here is derived from an EMBL/GenBank/DDBJ whole genome shotgun (WGS) entry which is preliminary data.</text>
</comment>
<sequence length="108" mass="12158">MTDTNNNPREELTNAGLKVVAFSGDARSNFLEALDLAKKGKFEEADQYVAMANENLELASLAQKDFLENEAEGSRQGLDFLAIHAQDHYMTTLLLRDLIHNLIDIYKK</sequence>
<keyword evidence="1" id="KW-0813">Transport</keyword>
<dbReference type="InterPro" id="IPR003188">
    <property type="entry name" value="PTS_IIA_lac/cel"/>
</dbReference>
<evidence type="ECO:0000256" key="1">
    <source>
        <dbReference type="ARBA" id="ARBA00022448"/>
    </source>
</evidence>
<organism evidence="8 9">
    <name type="scientific">Anaerococcus lactolyticus S7-1-13</name>
    <dbReference type="NCBI Taxonomy" id="1284686"/>
    <lineage>
        <taxon>Bacteria</taxon>
        <taxon>Bacillati</taxon>
        <taxon>Bacillota</taxon>
        <taxon>Tissierellia</taxon>
        <taxon>Tissierellales</taxon>
        <taxon>Peptoniphilaceae</taxon>
        <taxon>Anaerococcus</taxon>
    </lineage>
</organism>
<dbReference type="SUPFAM" id="SSF46973">
    <property type="entry name" value="Enzyme IIa from lactose specific PTS, IIa-lac"/>
    <property type="match status" value="1"/>
</dbReference>
<evidence type="ECO:0000313" key="8">
    <source>
        <dbReference type="EMBL" id="KGF05140.1"/>
    </source>
</evidence>
<dbReference type="CDD" id="cd00215">
    <property type="entry name" value="PTS_IIA_lac"/>
    <property type="match status" value="1"/>
</dbReference>
<dbReference type="Pfam" id="PF02255">
    <property type="entry name" value="PTS_IIA"/>
    <property type="match status" value="1"/>
</dbReference>
<feature type="binding site" evidence="6">
    <location>
        <position position="87"/>
    </location>
    <ligand>
        <name>Mg(2+)</name>
        <dbReference type="ChEBI" id="CHEBI:18420"/>
        <note>ligand shared between all trimeric partners</note>
    </ligand>
</feature>
<dbReference type="RefSeq" id="WP_004829265.1">
    <property type="nucleotide sequence ID" value="NZ_JRMW01000019.1"/>
</dbReference>
<keyword evidence="4" id="KW-0598">Phosphotransferase system</keyword>
<evidence type="ECO:0000256" key="7">
    <source>
        <dbReference type="PROSITE-ProRule" id="PRU00418"/>
    </source>
</evidence>
<dbReference type="PROSITE" id="PS51095">
    <property type="entry name" value="PTS_EIIA_TYPE_3"/>
    <property type="match status" value="1"/>
</dbReference>
<keyword evidence="2" id="KW-0762">Sugar transport</keyword>
<evidence type="ECO:0000256" key="3">
    <source>
        <dbReference type="ARBA" id="ARBA00022679"/>
    </source>
</evidence>
<dbReference type="EMBL" id="JRMW01000019">
    <property type="protein sequence ID" value="KGF05140.1"/>
    <property type="molecule type" value="Genomic_DNA"/>
</dbReference>
<reference evidence="8 9" key="1">
    <citation type="submission" date="2014-07" db="EMBL/GenBank/DDBJ databases">
        <authorList>
            <person name="McCorrison J."/>
            <person name="Sanka R."/>
            <person name="Torralba M."/>
            <person name="Gillis M."/>
            <person name="Haft D.H."/>
            <person name="Methe B."/>
            <person name="Sutton G."/>
            <person name="Nelson K.E."/>
        </authorList>
    </citation>
    <scope>NUCLEOTIDE SEQUENCE [LARGE SCALE GENOMIC DNA]</scope>
    <source>
        <strain evidence="8 9">S7-1-13</strain>
    </source>
</reference>
<dbReference type="Proteomes" id="UP000029579">
    <property type="component" value="Unassembled WGS sequence"/>
</dbReference>
<keyword evidence="6" id="KW-0460">Magnesium</keyword>
<dbReference type="GO" id="GO:0046872">
    <property type="term" value="F:metal ion binding"/>
    <property type="evidence" value="ECO:0007669"/>
    <property type="project" value="UniProtKB-KW"/>
</dbReference>
<dbReference type="PANTHER" id="PTHR34382:SF7">
    <property type="entry name" value="PTS SYSTEM N,N'-DIACETYLCHITOBIOSE-SPECIFIC EIIA COMPONENT"/>
    <property type="match status" value="1"/>
</dbReference>
<protein>
    <submittedName>
        <fullName evidence="8">PTS system lactose-specific transporter subunit IIA</fullName>
    </submittedName>
</protein>
<keyword evidence="6" id="KW-0479">Metal-binding</keyword>
<dbReference type="eggNOG" id="COG1447">
    <property type="taxonomic scope" value="Bacteria"/>
</dbReference>
<feature type="active site" description="Tele-phosphohistidine intermediate" evidence="5">
    <location>
        <position position="84"/>
    </location>
</feature>
<name>A0A095X4V9_9FIRM</name>
<evidence type="ECO:0000256" key="6">
    <source>
        <dbReference type="PIRSR" id="PIRSR000699-2"/>
    </source>
</evidence>
<evidence type="ECO:0000313" key="9">
    <source>
        <dbReference type="Proteomes" id="UP000029579"/>
    </source>
</evidence>
<dbReference type="GO" id="GO:0009401">
    <property type="term" value="P:phosphoenolpyruvate-dependent sugar phosphotransferase system"/>
    <property type="evidence" value="ECO:0007669"/>
    <property type="project" value="UniProtKB-KW"/>
</dbReference>
<dbReference type="InterPro" id="IPR036542">
    <property type="entry name" value="PTS_IIA_lac/cel_sf"/>
</dbReference>
<accession>A0A095X4V9</accession>
<proteinExistence type="predicted"/>
<evidence type="ECO:0000256" key="5">
    <source>
        <dbReference type="PIRSR" id="PIRSR000699-1"/>
    </source>
</evidence>
<evidence type="ECO:0000256" key="2">
    <source>
        <dbReference type="ARBA" id="ARBA00022597"/>
    </source>
</evidence>
<evidence type="ECO:0000256" key="4">
    <source>
        <dbReference type="ARBA" id="ARBA00022683"/>
    </source>
</evidence>
<keyword evidence="3" id="KW-0808">Transferase</keyword>
<comment type="cofactor">
    <cofactor evidence="6">
        <name>Mg(2+)</name>
        <dbReference type="ChEBI" id="CHEBI:18420"/>
    </cofactor>
    <text evidence="6">Binds 1 Mg(2+) ion per trimer.</text>
</comment>
<dbReference type="PIRSF" id="PIRSF000699">
    <property type="entry name" value="PTS_IILac_III"/>
    <property type="match status" value="1"/>
</dbReference>
<dbReference type="AlphaFoldDB" id="A0A095X4V9"/>